<dbReference type="HOGENOM" id="CLU_1315151_0_0_1"/>
<dbReference type="RefSeq" id="XP_040633875.1">
    <property type="nucleotide sequence ID" value="XM_040787015.1"/>
</dbReference>
<reference evidence="2" key="1">
    <citation type="journal article" date="2014" name="Nat. Commun.">
        <title>Genomic adaptations of the halophilic Dead Sea filamentous fungus Eurotium rubrum.</title>
        <authorList>
            <person name="Kis-Papo T."/>
            <person name="Weig A.R."/>
            <person name="Riley R."/>
            <person name="Persoh D."/>
            <person name="Salamov A."/>
            <person name="Sun H."/>
            <person name="Lipzen A."/>
            <person name="Wasser S.P."/>
            <person name="Rambold G."/>
            <person name="Grigoriev I.V."/>
            <person name="Nevo E."/>
        </authorList>
    </citation>
    <scope>NUCLEOTIDE SEQUENCE [LARGE SCALE GENOMIC DNA]</scope>
    <source>
        <strain evidence="2">CBS 135680</strain>
    </source>
</reference>
<protein>
    <submittedName>
        <fullName evidence="1">Uncharacterized protein</fullName>
    </submittedName>
</protein>
<organism evidence="1 2">
    <name type="scientific">Aspergillus ruber (strain CBS 135680)</name>
    <dbReference type="NCBI Taxonomy" id="1388766"/>
    <lineage>
        <taxon>Eukaryota</taxon>
        <taxon>Fungi</taxon>
        <taxon>Dikarya</taxon>
        <taxon>Ascomycota</taxon>
        <taxon>Pezizomycotina</taxon>
        <taxon>Eurotiomycetes</taxon>
        <taxon>Eurotiomycetidae</taxon>
        <taxon>Eurotiales</taxon>
        <taxon>Aspergillaceae</taxon>
        <taxon>Aspergillus</taxon>
        <taxon>Aspergillus subgen. Aspergillus</taxon>
    </lineage>
</organism>
<sequence>MMTEICEVTVLCLKPGIDLSTPENHDKYTTGIKILTSQPGFRLLQEGRSMIEEELLVWLIDWNDLLDHEAFMAKSEPYSKMVDALLSMCDTERNDFLEIKHLPPSSSFLDVTLADPQSANQLTTILWLRTPEEGSLGQFAAAVKRLRGELEQNGHTVSGGSPVETSGEAILFVQFHDGAPGLKKEEIARILGRGANISRSGVFNMSNHA</sequence>
<evidence type="ECO:0000313" key="1">
    <source>
        <dbReference type="EMBL" id="EYE90185.1"/>
    </source>
</evidence>
<dbReference type="Gene3D" id="3.30.70.100">
    <property type="match status" value="1"/>
</dbReference>
<dbReference type="EMBL" id="KK088467">
    <property type="protein sequence ID" value="EYE90185.1"/>
    <property type="molecule type" value="Genomic_DNA"/>
</dbReference>
<name>A0A017S1Z3_ASPRC</name>
<proteinExistence type="predicted"/>
<gene>
    <name evidence="1" type="ORF">EURHEDRAFT_527216</name>
</gene>
<dbReference type="Proteomes" id="UP000019804">
    <property type="component" value="Unassembled WGS sequence"/>
</dbReference>
<keyword evidence="2" id="KW-1185">Reference proteome</keyword>
<evidence type="ECO:0000313" key="2">
    <source>
        <dbReference type="Proteomes" id="UP000019804"/>
    </source>
</evidence>
<accession>A0A017S1Z3</accession>
<dbReference type="OrthoDB" id="3830579at2759"/>
<dbReference type="GeneID" id="63702139"/>
<dbReference type="AlphaFoldDB" id="A0A017S1Z3"/>